<reference evidence="1" key="1">
    <citation type="submission" date="2023-03" db="EMBL/GenBank/DDBJ databases">
        <title>Massive genome expansion in bonnet fungi (Mycena s.s.) driven by repeated elements and novel gene families across ecological guilds.</title>
        <authorList>
            <consortium name="Lawrence Berkeley National Laboratory"/>
            <person name="Harder C.B."/>
            <person name="Miyauchi S."/>
            <person name="Viragh M."/>
            <person name="Kuo A."/>
            <person name="Thoen E."/>
            <person name="Andreopoulos B."/>
            <person name="Lu D."/>
            <person name="Skrede I."/>
            <person name="Drula E."/>
            <person name="Henrissat B."/>
            <person name="Morin E."/>
            <person name="Kohler A."/>
            <person name="Barry K."/>
            <person name="LaButti K."/>
            <person name="Morin E."/>
            <person name="Salamov A."/>
            <person name="Lipzen A."/>
            <person name="Mereny Z."/>
            <person name="Hegedus B."/>
            <person name="Baldrian P."/>
            <person name="Stursova M."/>
            <person name="Weitz H."/>
            <person name="Taylor A."/>
            <person name="Grigoriev I.V."/>
            <person name="Nagy L.G."/>
            <person name="Martin F."/>
            <person name="Kauserud H."/>
        </authorList>
    </citation>
    <scope>NUCLEOTIDE SEQUENCE</scope>
    <source>
        <strain evidence="1">CBHHK002</strain>
    </source>
</reference>
<dbReference type="AlphaFoldDB" id="A0AAD7A834"/>
<organism evidence="1 2">
    <name type="scientific">Mycena albidolilacea</name>
    <dbReference type="NCBI Taxonomy" id="1033008"/>
    <lineage>
        <taxon>Eukaryota</taxon>
        <taxon>Fungi</taxon>
        <taxon>Dikarya</taxon>
        <taxon>Basidiomycota</taxon>
        <taxon>Agaricomycotina</taxon>
        <taxon>Agaricomycetes</taxon>
        <taxon>Agaricomycetidae</taxon>
        <taxon>Agaricales</taxon>
        <taxon>Marasmiineae</taxon>
        <taxon>Mycenaceae</taxon>
        <taxon>Mycena</taxon>
    </lineage>
</organism>
<evidence type="ECO:0000313" key="2">
    <source>
        <dbReference type="Proteomes" id="UP001218218"/>
    </source>
</evidence>
<keyword evidence="2" id="KW-1185">Reference proteome</keyword>
<comment type="caution">
    <text evidence="1">The sequence shown here is derived from an EMBL/GenBank/DDBJ whole genome shotgun (WGS) entry which is preliminary data.</text>
</comment>
<dbReference type="Proteomes" id="UP001218218">
    <property type="component" value="Unassembled WGS sequence"/>
</dbReference>
<dbReference type="EMBL" id="JARIHO010000013">
    <property type="protein sequence ID" value="KAJ7351223.1"/>
    <property type="molecule type" value="Genomic_DNA"/>
</dbReference>
<name>A0AAD7A834_9AGAR</name>
<gene>
    <name evidence="1" type="ORF">DFH08DRAFT_957556</name>
</gene>
<sequence>MLQDTTPGPEFILGDSLDIAGYLASLPVDSTRHGLNYSSPHIHDAAGIAPLSTREATALDLADATFSAYVGLTAQNMACAFPPASTARTKALFAQRMGAPAWDDRIGAFADAEKRARIFRAFDTRIAGLTRLYAQKEWPFLERQTPSYADLVFLEQEEWAEFCT</sequence>
<accession>A0AAD7A834</accession>
<protein>
    <submittedName>
        <fullName evidence="1">Uncharacterized protein</fullName>
    </submittedName>
</protein>
<proteinExistence type="predicted"/>
<evidence type="ECO:0000313" key="1">
    <source>
        <dbReference type="EMBL" id="KAJ7351223.1"/>
    </source>
</evidence>